<organism evidence="1 2">
    <name type="scientific">Kitasatospora aburaviensis</name>
    <dbReference type="NCBI Taxonomy" id="67265"/>
    <lineage>
        <taxon>Bacteria</taxon>
        <taxon>Bacillati</taxon>
        <taxon>Actinomycetota</taxon>
        <taxon>Actinomycetes</taxon>
        <taxon>Kitasatosporales</taxon>
        <taxon>Streptomycetaceae</taxon>
        <taxon>Kitasatospora</taxon>
    </lineage>
</organism>
<dbReference type="RefSeq" id="WP_313767473.1">
    <property type="nucleotide sequence ID" value="NZ_BAAAVH010000027.1"/>
</dbReference>
<dbReference type="InterPro" id="IPR036291">
    <property type="entry name" value="NAD(P)-bd_dom_sf"/>
</dbReference>
<reference evidence="2" key="1">
    <citation type="journal article" date="2019" name="Int. J. Syst. Evol. Microbiol.">
        <title>The Global Catalogue of Microorganisms (GCM) 10K type strain sequencing project: providing services to taxonomists for standard genome sequencing and annotation.</title>
        <authorList>
            <consortium name="The Broad Institute Genomics Platform"/>
            <consortium name="The Broad Institute Genome Sequencing Center for Infectious Disease"/>
            <person name="Wu L."/>
            <person name="Ma J."/>
        </authorList>
    </citation>
    <scope>NUCLEOTIDE SEQUENCE [LARGE SCALE GENOMIC DNA]</scope>
    <source>
        <strain evidence="2">CGMCC 4.1469</strain>
    </source>
</reference>
<dbReference type="Gene3D" id="3.40.50.720">
    <property type="entry name" value="NAD(P)-binding Rossmann-like Domain"/>
    <property type="match status" value="1"/>
</dbReference>
<dbReference type="Proteomes" id="UP001596067">
    <property type="component" value="Unassembled WGS sequence"/>
</dbReference>
<accession>A0ABW1EYM1</accession>
<sequence length="323" mass="34290">MNNALRNVCVIGGSRYFGLRLVTLLRDSGARVTLVNRGSAPPPPGVDHVVADRSDEVALAAALGGRTFDAVLDQVLYTPAEAAVARRVFADRTARYVMTSTMEVYDPATSPLVHTTPGVPVPEEAVDPAQWPVDLGLPWQDRAALARRFDEATHYAEGKRQAEAVLARDAPFSWATVRSAHVLGGGARDFTGRLAHYTGLIAAGRPVAVHAQPQPTSFVHHEEIAAALVRVAASDAVGPVNACSPEPLNVLTLGDLIADRLGTSARHRVVGGDEASPFSFDRWYPMDGRRARGLGLQFSPVADWLPGAVAEAAEAEAASRKAA</sequence>
<dbReference type="SUPFAM" id="SSF51735">
    <property type="entry name" value="NAD(P)-binding Rossmann-fold domains"/>
    <property type="match status" value="1"/>
</dbReference>
<dbReference type="EMBL" id="JBHSOD010000021">
    <property type="protein sequence ID" value="MFC5886935.1"/>
    <property type="molecule type" value="Genomic_DNA"/>
</dbReference>
<evidence type="ECO:0000313" key="2">
    <source>
        <dbReference type="Proteomes" id="UP001596067"/>
    </source>
</evidence>
<proteinExistence type="predicted"/>
<protein>
    <submittedName>
        <fullName evidence="1">Reductase</fullName>
    </submittedName>
</protein>
<name>A0ABW1EYM1_9ACTN</name>
<comment type="caution">
    <text evidence="1">The sequence shown here is derived from an EMBL/GenBank/DDBJ whole genome shotgun (WGS) entry which is preliminary data.</text>
</comment>
<evidence type="ECO:0000313" key="1">
    <source>
        <dbReference type="EMBL" id="MFC5886935.1"/>
    </source>
</evidence>
<gene>
    <name evidence="1" type="ORF">ACFP0N_18360</name>
</gene>
<keyword evidence="2" id="KW-1185">Reference proteome</keyword>